<feature type="region of interest" description="Disordered" evidence="1">
    <location>
        <begin position="93"/>
        <end position="142"/>
    </location>
</feature>
<keyword evidence="2" id="KW-0472">Membrane</keyword>
<name>A0A8J2TZN8_9MICO</name>
<dbReference type="InterPro" id="IPR021401">
    <property type="entry name" value="DUF3040"/>
</dbReference>
<dbReference type="EMBL" id="BMFY01000011">
    <property type="protein sequence ID" value="GGA21168.1"/>
    <property type="molecule type" value="Genomic_DNA"/>
</dbReference>
<gene>
    <name evidence="3" type="ORF">GCM10011333_25360</name>
</gene>
<reference evidence="3" key="1">
    <citation type="journal article" date="2014" name="Int. J. Syst. Evol. Microbiol.">
        <title>Complete genome sequence of Corynebacterium casei LMG S-19264T (=DSM 44701T), isolated from a smear-ripened cheese.</title>
        <authorList>
            <consortium name="US DOE Joint Genome Institute (JGI-PGF)"/>
            <person name="Walter F."/>
            <person name="Albersmeier A."/>
            <person name="Kalinowski J."/>
            <person name="Ruckert C."/>
        </authorList>
    </citation>
    <scope>NUCLEOTIDE SEQUENCE</scope>
    <source>
        <strain evidence="3">CGMCC 1.12785</strain>
    </source>
</reference>
<sequence>MPLSEHEQKLLDELEKQLASEDPRFAKNINPEPVAGLSARRVVLGILTMIAGAVLAVLAISFAASSGPLAIALGVAGFGVMVAGGLLAFSPGKGRSGGSASPLGGSGRSTSPGGGSGGGANGKNFMQKMEDRWERRRNEGGR</sequence>
<evidence type="ECO:0000313" key="3">
    <source>
        <dbReference type="EMBL" id="GGA21168.1"/>
    </source>
</evidence>
<feature type="compositionally biased region" description="Gly residues" evidence="1">
    <location>
        <begin position="104"/>
        <end position="121"/>
    </location>
</feature>
<evidence type="ECO:0000313" key="4">
    <source>
        <dbReference type="Proteomes" id="UP000616114"/>
    </source>
</evidence>
<feature type="transmembrane region" description="Helical" evidence="2">
    <location>
        <begin position="69"/>
        <end position="89"/>
    </location>
</feature>
<proteinExistence type="predicted"/>
<keyword evidence="2" id="KW-1133">Transmembrane helix</keyword>
<organism evidence="3 4">
    <name type="scientific">Sediminivirga luteola</name>
    <dbReference type="NCBI Taxonomy" id="1774748"/>
    <lineage>
        <taxon>Bacteria</taxon>
        <taxon>Bacillati</taxon>
        <taxon>Actinomycetota</taxon>
        <taxon>Actinomycetes</taxon>
        <taxon>Micrococcales</taxon>
        <taxon>Brevibacteriaceae</taxon>
        <taxon>Sediminivirga</taxon>
    </lineage>
</organism>
<evidence type="ECO:0008006" key="5">
    <source>
        <dbReference type="Google" id="ProtNLM"/>
    </source>
</evidence>
<dbReference type="Proteomes" id="UP000616114">
    <property type="component" value="Unassembled WGS sequence"/>
</dbReference>
<feature type="transmembrane region" description="Helical" evidence="2">
    <location>
        <begin position="42"/>
        <end position="63"/>
    </location>
</feature>
<dbReference type="AlphaFoldDB" id="A0A8J2TZN8"/>
<evidence type="ECO:0000256" key="2">
    <source>
        <dbReference type="SAM" id="Phobius"/>
    </source>
</evidence>
<evidence type="ECO:0000256" key="1">
    <source>
        <dbReference type="SAM" id="MobiDB-lite"/>
    </source>
</evidence>
<keyword evidence="4" id="KW-1185">Reference proteome</keyword>
<reference evidence="3" key="2">
    <citation type="submission" date="2020-09" db="EMBL/GenBank/DDBJ databases">
        <authorList>
            <person name="Sun Q."/>
            <person name="Zhou Y."/>
        </authorList>
    </citation>
    <scope>NUCLEOTIDE SEQUENCE</scope>
    <source>
        <strain evidence="3">CGMCC 1.12785</strain>
    </source>
</reference>
<accession>A0A8J2TZN8</accession>
<dbReference type="Pfam" id="PF11239">
    <property type="entry name" value="DUF3040"/>
    <property type="match status" value="1"/>
</dbReference>
<keyword evidence="2" id="KW-0812">Transmembrane</keyword>
<dbReference type="RefSeq" id="WP_188551261.1">
    <property type="nucleotide sequence ID" value="NZ_BMFY01000011.1"/>
</dbReference>
<protein>
    <recommendedName>
        <fullName evidence="5">DUF3040 domain-containing protein</fullName>
    </recommendedName>
</protein>
<feature type="compositionally biased region" description="Basic and acidic residues" evidence="1">
    <location>
        <begin position="128"/>
        <end position="142"/>
    </location>
</feature>
<comment type="caution">
    <text evidence="3">The sequence shown here is derived from an EMBL/GenBank/DDBJ whole genome shotgun (WGS) entry which is preliminary data.</text>
</comment>